<sequence>MASKLSLTSALTLPNSKYKIPHIGFGVYQSPLSTCVNSCLTAITAGYRHIDTAQYYANETSVGRAVRDSSVSRSELYITTKILSPGKDIESTYKSIEDSVEKLDGKNGYVDLFLIHSPNGGKESRKLMWQALEKAKANGKVRDIGVSNYGVGHIEEIKEFGQVWPPAVNQIELHPWCQQREAVEYCKKNNIVVEAYCPIVRNQKVDDKTLNEIANKHKTSPNQVLIRYALEKGWVPLPKSDSPKRIEKNADVYGFELDVKDMEILDGLDQGKSGAIVQAVSNVPS</sequence>
<dbReference type="CDD" id="cd19071">
    <property type="entry name" value="AKR_AKR1-5-like"/>
    <property type="match status" value="1"/>
</dbReference>
<dbReference type="Proteomes" id="UP000077069">
    <property type="component" value="Unassembled WGS sequence"/>
</dbReference>
<dbReference type="InterPro" id="IPR018170">
    <property type="entry name" value="Aldo/ket_reductase_CS"/>
</dbReference>
<dbReference type="InterPro" id="IPR036812">
    <property type="entry name" value="NAD(P)_OxRdtase_dom_sf"/>
</dbReference>
<dbReference type="PROSITE" id="PS00062">
    <property type="entry name" value="ALDOKETO_REDUCTASE_2"/>
    <property type="match status" value="1"/>
</dbReference>
<dbReference type="InterPro" id="IPR023210">
    <property type="entry name" value="NADP_OxRdtase_dom"/>
</dbReference>
<dbReference type="AlphaFoldDB" id="A0A177BXP6"/>
<organism evidence="7 8">
    <name type="scientific">Paraphaeosphaeria sporulosa</name>
    <dbReference type="NCBI Taxonomy" id="1460663"/>
    <lineage>
        <taxon>Eukaryota</taxon>
        <taxon>Fungi</taxon>
        <taxon>Dikarya</taxon>
        <taxon>Ascomycota</taxon>
        <taxon>Pezizomycotina</taxon>
        <taxon>Dothideomycetes</taxon>
        <taxon>Pleosporomycetidae</taxon>
        <taxon>Pleosporales</taxon>
        <taxon>Massarineae</taxon>
        <taxon>Didymosphaeriaceae</taxon>
        <taxon>Paraphaeosphaeria</taxon>
    </lineage>
</organism>
<proteinExistence type="inferred from homology"/>
<dbReference type="GeneID" id="28765697"/>
<dbReference type="PIRSF" id="PIRSF000097">
    <property type="entry name" value="AKR"/>
    <property type="match status" value="1"/>
</dbReference>
<feature type="active site" description="Proton donor" evidence="3">
    <location>
        <position position="56"/>
    </location>
</feature>
<accession>A0A177BXP6</accession>
<comment type="similarity">
    <text evidence="1">Belongs to the aldo/keto reductase family.</text>
</comment>
<evidence type="ECO:0000259" key="6">
    <source>
        <dbReference type="Pfam" id="PF00248"/>
    </source>
</evidence>
<reference evidence="7 8" key="1">
    <citation type="submission" date="2016-05" db="EMBL/GenBank/DDBJ databases">
        <title>Comparative analysis of secretome profiles of manganese(II)-oxidizing ascomycete fungi.</title>
        <authorList>
            <consortium name="DOE Joint Genome Institute"/>
            <person name="Zeiner C.A."/>
            <person name="Purvine S.O."/>
            <person name="Zink E.M."/>
            <person name="Wu S."/>
            <person name="Pasa-Tolic L."/>
            <person name="Chaput D.L."/>
            <person name="Haridas S."/>
            <person name="Grigoriev I.V."/>
            <person name="Santelli C.M."/>
            <person name="Hansel C.M."/>
        </authorList>
    </citation>
    <scope>NUCLEOTIDE SEQUENCE [LARGE SCALE GENOMIC DNA]</scope>
    <source>
        <strain evidence="7 8">AP3s5-JAC2a</strain>
    </source>
</reference>
<dbReference type="SUPFAM" id="SSF51430">
    <property type="entry name" value="NAD(P)-linked oxidoreductase"/>
    <property type="match status" value="1"/>
</dbReference>
<dbReference type="FunFam" id="3.20.20.100:FF:000015">
    <property type="entry name" value="Oxidoreductase, aldo/keto reductase family"/>
    <property type="match status" value="1"/>
</dbReference>
<dbReference type="RefSeq" id="XP_018030659.1">
    <property type="nucleotide sequence ID" value="XM_018182211.1"/>
</dbReference>
<evidence type="ECO:0000256" key="4">
    <source>
        <dbReference type="PIRSR" id="PIRSR000097-2"/>
    </source>
</evidence>
<gene>
    <name evidence="7" type="ORF">CC84DRAFT_1209294</name>
</gene>
<feature type="site" description="Lowers pKa of active site Tyr" evidence="5">
    <location>
        <position position="81"/>
    </location>
</feature>
<dbReference type="PANTHER" id="PTHR43827">
    <property type="entry name" value="2,5-DIKETO-D-GLUCONIC ACID REDUCTASE"/>
    <property type="match status" value="1"/>
</dbReference>
<dbReference type="PRINTS" id="PR00069">
    <property type="entry name" value="ALDKETRDTASE"/>
</dbReference>
<dbReference type="Gene3D" id="3.20.20.100">
    <property type="entry name" value="NADP-dependent oxidoreductase domain"/>
    <property type="match status" value="1"/>
</dbReference>
<dbReference type="Pfam" id="PF00248">
    <property type="entry name" value="Aldo_ket_red"/>
    <property type="match status" value="1"/>
</dbReference>
<dbReference type="STRING" id="1460663.A0A177BXP6"/>
<dbReference type="PROSITE" id="PS00063">
    <property type="entry name" value="ALDOKETO_REDUCTASE_3"/>
    <property type="match status" value="1"/>
</dbReference>
<dbReference type="InterPro" id="IPR020471">
    <property type="entry name" value="AKR"/>
</dbReference>
<keyword evidence="2" id="KW-0560">Oxidoreductase</keyword>
<name>A0A177BXP6_9PLEO</name>
<dbReference type="GO" id="GO:0016491">
    <property type="term" value="F:oxidoreductase activity"/>
    <property type="evidence" value="ECO:0007669"/>
    <property type="project" value="UniProtKB-KW"/>
</dbReference>
<dbReference type="PANTHER" id="PTHR43827:SF13">
    <property type="entry name" value="ALDO_KETO REDUCTASE FAMILY PROTEIN"/>
    <property type="match status" value="1"/>
</dbReference>
<dbReference type="EMBL" id="KV441559">
    <property type="protein sequence ID" value="OAG00294.1"/>
    <property type="molecule type" value="Genomic_DNA"/>
</dbReference>
<evidence type="ECO:0000256" key="3">
    <source>
        <dbReference type="PIRSR" id="PIRSR000097-1"/>
    </source>
</evidence>
<evidence type="ECO:0000256" key="5">
    <source>
        <dbReference type="PIRSR" id="PIRSR000097-3"/>
    </source>
</evidence>
<keyword evidence="8" id="KW-1185">Reference proteome</keyword>
<evidence type="ECO:0000256" key="2">
    <source>
        <dbReference type="ARBA" id="ARBA00023002"/>
    </source>
</evidence>
<dbReference type="InParanoid" id="A0A177BXP6"/>
<feature type="domain" description="NADP-dependent oxidoreductase" evidence="6">
    <location>
        <begin position="41"/>
        <end position="269"/>
    </location>
</feature>
<dbReference type="PROSITE" id="PS00798">
    <property type="entry name" value="ALDOKETO_REDUCTASE_1"/>
    <property type="match status" value="1"/>
</dbReference>
<dbReference type="OrthoDB" id="416253at2759"/>
<evidence type="ECO:0000256" key="1">
    <source>
        <dbReference type="ARBA" id="ARBA00007905"/>
    </source>
</evidence>
<evidence type="ECO:0000313" key="7">
    <source>
        <dbReference type="EMBL" id="OAG00294.1"/>
    </source>
</evidence>
<evidence type="ECO:0000313" key="8">
    <source>
        <dbReference type="Proteomes" id="UP000077069"/>
    </source>
</evidence>
<protein>
    <submittedName>
        <fullName evidence="7">Aldo/keto reductase</fullName>
    </submittedName>
</protein>
<feature type="binding site" evidence="4">
    <location>
        <position position="116"/>
    </location>
    <ligand>
        <name>substrate</name>
    </ligand>
</feature>